<evidence type="ECO:0000256" key="2">
    <source>
        <dbReference type="SAM" id="Phobius"/>
    </source>
</evidence>
<evidence type="ECO:0000313" key="3">
    <source>
        <dbReference type="EMBL" id="KAF2209158.1"/>
    </source>
</evidence>
<proteinExistence type="predicted"/>
<feature type="transmembrane region" description="Helical" evidence="2">
    <location>
        <begin position="88"/>
        <end position="111"/>
    </location>
</feature>
<keyword evidence="2" id="KW-0472">Membrane</keyword>
<sequence>MPSHLRLPTLLLTALSILLALTILITASHSLATFNTNRTENVYFLPIWGSSHLDLRSLSALIGTAVLILLCNLMLVAAMFIPKLPTNALILLSTLLSSILSLIALVFPASLHSHSTSTSTSASASASYPKATLQTYTCSWRHIPHQGVPGSFDSLCHETRLAFYTTIPLLILQLALLGTAVYAFTTTRSANEAKRLDDKDDDSSSSSREHDMEKNGSGSGMGEYEMSQRDGGRNAATAASQKTEKVRVVEVVGKQ</sequence>
<name>A0A6A6F3X0_9PEZI</name>
<keyword evidence="4" id="KW-1185">Reference proteome</keyword>
<dbReference type="Proteomes" id="UP000799539">
    <property type="component" value="Unassembled WGS sequence"/>
</dbReference>
<organism evidence="3 4">
    <name type="scientific">Cercospora zeae-maydis SCOH1-5</name>
    <dbReference type="NCBI Taxonomy" id="717836"/>
    <lineage>
        <taxon>Eukaryota</taxon>
        <taxon>Fungi</taxon>
        <taxon>Dikarya</taxon>
        <taxon>Ascomycota</taxon>
        <taxon>Pezizomycotina</taxon>
        <taxon>Dothideomycetes</taxon>
        <taxon>Dothideomycetidae</taxon>
        <taxon>Mycosphaerellales</taxon>
        <taxon>Mycosphaerellaceae</taxon>
        <taxon>Cercospora</taxon>
    </lineage>
</organism>
<keyword evidence="2" id="KW-0812">Transmembrane</keyword>
<evidence type="ECO:0000313" key="4">
    <source>
        <dbReference type="Proteomes" id="UP000799539"/>
    </source>
</evidence>
<gene>
    <name evidence="3" type="ORF">CERZMDRAFT_100675</name>
</gene>
<feature type="region of interest" description="Disordered" evidence="1">
    <location>
        <begin position="193"/>
        <end position="255"/>
    </location>
</feature>
<evidence type="ECO:0008006" key="5">
    <source>
        <dbReference type="Google" id="ProtNLM"/>
    </source>
</evidence>
<feature type="transmembrane region" description="Helical" evidence="2">
    <location>
        <begin position="56"/>
        <end position="81"/>
    </location>
</feature>
<evidence type="ECO:0000256" key="1">
    <source>
        <dbReference type="SAM" id="MobiDB-lite"/>
    </source>
</evidence>
<reference evidence="3" key="1">
    <citation type="journal article" date="2020" name="Stud. Mycol.">
        <title>101 Dothideomycetes genomes: a test case for predicting lifestyles and emergence of pathogens.</title>
        <authorList>
            <person name="Haridas S."/>
            <person name="Albert R."/>
            <person name="Binder M."/>
            <person name="Bloem J."/>
            <person name="Labutti K."/>
            <person name="Salamov A."/>
            <person name="Andreopoulos B."/>
            <person name="Baker S."/>
            <person name="Barry K."/>
            <person name="Bills G."/>
            <person name="Bluhm B."/>
            <person name="Cannon C."/>
            <person name="Castanera R."/>
            <person name="Culley D."/>
            <person name="Daum C."/>
            <person name="Ezra D."/>
            <person name="Gonzalez J."/>
            <person name="Henrissat B."/>
            <person name="Kuo A."/>
            <person name="Liang C."/>
            <person name="Lipzen A."/>
            <person name="Lutzoni F."/>
            <person name="Magnuson J."/>
            <person name="Mondo S."/>
            <person name="Nolan M."/>
            <person name="Ohm R."/>
            <person name="Pangilinan J."/>
            <person name="Park H.-J."/>
            <person name="Ramirez L."/>
            <person name="Alfaro M."/>
            <person name="Sun H."/>
            <person name="Tritt A."/>
            <person name="Yoshinaga Y."/>
            <person name="Zwiers L.-H."/>
            <person name="Turgeon B."/>
            <person name="Goodwin S."/>
            <person name="Spatafora J."/>
            <person name="Crous P."/>
            <person name="Grigoriev I."/>
        </authorList>
    </citation>
    <scope>NUCLEOTIDE SEQUENCE</scope>
    <source>
        <strain evidence="3">SCOH1-5</strain>
    </source>
</reference>
<protein>
    <recommendedName>
        <fullName evidence="5">MARVEL domain-containing protein</fullName>
    </recommendedName>
</protein>
<dbReference type="EMBL" id="ML992688">
    <property type="protein sequence ID" value="KAF2209158.1"/>
    <property type="molecule type" value="Genomic_DNA"/>
</dbReference>
<dbReference type="AlphaFoldDB" id="A0A6A6F3X0"/>
<dbReference type="OrthoDB" id="3890746at2759"/>
<feature type="transmembrane region" description="Helical" evidence="2">
    <location>
        <begin position="161"/>
        <end position="185"/>
    </location>
</feature>
<keyword evidence="2" id="KW-1133">Transmembrane helix</keyword>
<accession>A0A6A6F3X0</accession>